<sequence>MLKSLLKLGTNSESGKKKDAIENQAPQLPPNFSDEVFNLELEAEHPNVDIQVINRLVELYAIAIEYYESIKSDKYLIFKNKTRSLLLKQNVNMAIDKAQEELKSEPNEELPFDLKKDKLEFSCDENISKQRQKELELNMKYIQQQDTKESVKTLINSHSQDIRHNKKIIQRDTDTQLSLIQKRLQMRKIKKHGPESVDTEENEKAKSDNGGRIRGSFELSSKNELDMDIIDITTPAKTEPSVSESNLKETQFQQKQEFMQEFEIPNHYEQMVLSQLDQTRNTSNYQDSNQINFEQSYLQNNDSSALNKTDQVHDLFREQHSSEQKKAKKKKVRVSQKSVMEFQLQNSIIPF</sequence>
<evidence type="ECO:0000256" key="1">
    <source>
        <dbReference type="SAM" id="MobiDB-lite"/>
    </source>
</evidence>
<dbReference type="HOGENOM" id="CLU_791060_0_0_1"/>
<dbReference type="InParanoid" id="I7LTQ7"/>
<dbReference type="GeneID" id="7831479"/>
<proteinExistence type="predicted"/>
<accession>I7LTQ7</accession>
<dbReference type="AlphaFoldDB" id="I7LTQ7"/>
<dbReference type="EMBL" id="GG662536">
    <property type="protein sequence ID" value="EAR85676.1"/>
    <property type="molecule type" value="Genomic_DNA"/>
</dbReference>
<dbReference type="OrthoDB" id="297288at2759"/>
<gene>
    <name evidence="2" type="ORF">TTHERM_00420840</name>
</gene>
<keyword evidence="3" id="KW-1185">Reference proteome</keyword>
<evidence type="ECO:0000313" key="3">
    <source>
        <dbReference type="Proteomes" id="UP000009168"/>
    </source>
</evidence>
<feature type="region of interest" description="Disordered" evidence="1">
    <location>
        <begin position="188"/>
        <end position="217"/>
    </location>
</feature>
<dbReference type="KEGG" id="tet:TTHERM_00420840"/>
<reference evidence="3" key="1">
    <citation type="journal article" date="2006" name="PLoS Biol.">
        <title>Macronuclear genome sequence of the ciliate Tetrahymena thermophila, a model eukaryote.</title>
        <authorList>
            <person name="Eisen J.A."/>
            <person name="Coyne R.S."/>
            <person name="Wu M."/>
            <person name="Wu D."/>
            <person name="Thiagarajan M."/>
            <person name="Wortman J.R."/>
            <person name="Badger J.H."/>
            <person name="Ren Q."/>
            <person name="Amedeo P."/>
            <person name="Jones K.M."/>
            <person name="Tallon L.J."/>
            <person name="Delcher A.L."/>
            <person name="Salzberg S.L."/>
            <person name="Silva J.C."/>
            <person name="Haas B.J."/>
            <person name="Majoros W.H."/>
            <person name="Farzad M."/>
            <person name="Carlton J.M."/>
            <person name="Smith R.K. Jr."/>
            <person name="Garg J."/>
            <person name="Pearlman R.E."/>
            <person name="Karrer K.M."/>
            <person name="Sun L."/>
            <person name="Manning G."/>
            <person name="Elde N.C."/>
            <person name="Turkewitz A.P."/>
            <person name="Asai D.J."/>
            <person name="Wilkes D.E."/>
            <person name="Wang Y."/>
            <person name="Cai H."/>
            <person name="Collins K."/>
            <person name="Stewart B.A."/>
            <person name="Lee S.R."/>
            <person name="Wilamowska K."/>
            <person name="Weinberg Z."/>
            <person name="Ruzzo W.L."/>
            <person name="Wloga D."/>
            <person name="Gaertig J."/>
            <person name="Frankel J."/>
            <person name="Tsao C.-C."/>
            <person name="Gorovsky M.A."/>
            <person name="Keeling P.J."/>
            <person name="Waller R.F."/>
            <person name="Patron N.J."/>
            <person name="Cherry J.M."/>
            <person name="Stover N.A."/>
            <person name="Krieger C.J."/>
            <person name="del Toro C."/>
            <person name="Ryder H.F."/>
            <person name="Williamson S.C."/>
            <person name="Barbeau R.A."/>
            <person name="Hamilton E.P."/>
            <person name="Orias E."/>
        </authorList>
    </citation>
    <scope>NUCLEOTIDE SEQUENCE [LARGE SCALE GENOMIC DNA]</scope>
    <source>
        <strain evidence="3">SB210</strain>
    </source>
</reference>
<protein>
    <submittedName>
        <fullName evidence="2">Uncharacterized protein</fullName>
    </submittedName>
</protein>
<organism evidence="2 3">
    <name type="scientific">Tetrahymena thermophila (strain SB210)</name>
    <dbReference type="NCBI Taxonomy" id="312017"/>
    <lineage>
        <taxon>Eukaryota</taxon>
        <taxon>Sar</taxon>
        <taxon>Alveolata</taxon>
        <taxon>Ciliophora</taxon>
        <taxon>Intramacronucleata</taxon>
        <taxon>Oligohymenophorea</taxon>
        <taxon>Hymenostomatida</taxon>
        <taxon>Tetrahymenina</taxon>
        <taxon>Tetrahymenidae</taxon>
        <taxon>Tetrahymena</taxon>
    </lineage>
</organism>
<feature type="region of interest" description="Disordered" evidence="1">
    <location>
        <begin position="9"/>
        <end position="29"/>
    </location>
</feature>
<feature type="compositionally biased region" description="Basic and acidic residues" evidence="1">
    <location>
        <begin position="202"/>
        <end position="211"/>
    </location>
</feature>
<dbReference type="Proteomes" id="UP000009168">
    <property type="component" value="Unassembled WGS sequence"/>
</dbReference>
<name>I7LTQ7_TETTS</name>
<dbReference type="RefSeq" id="XP_001033339.1">
    <property type="nucleotide sequence ID" value="XM_001033339.3"/>
</dbReference>
<dbReference type="eggNOG" id="ENOG502STCB">
    <property type="taxonomic scope" value="Eukaryota"/>
</dbReference>
<evidence type="ECO:0000313" key="2">
    <source>
        <dbReference type="EMBL" id="EAR85676.1"/>
    </source>
</evidence>